<dbReference type="EMBL" id="BLLK01000045">
    <property type="protein sequence ID" value="GFH52392.1"/>
    <property type="molecule type" value="Genomic_DNA"/>
</dbReference>
<reference evidence="2 3" key="1">
    <citation type="journal article" date="2021" name="Sci. Rep.">
        <title>The genome of the diatom Chaetoceros tenuissimus carries an ancient integrated fragment of an extant virus.</title>
        <authorList>
            <person name="Hongo Y."/>
            <person name="Kimura K."/>
            <person name="Takaki Y."/>
            <person name="Yoshida Y."/>
            <person name="Baba S."/>
            <person name="Kobayashi G."/>
            <person name="Nagasaki K."/>
            <person name="Hano T."/>
            <person name="Tomaru Y."/>
        </authorList>
    </citation>
    <scope>NUCLEOTIDE SEQUENCE [LARGE SCALE GENOMIC DNA]</scope>
    <source>
        <strain evidence="2 3">NIES-3715</strain>
    </source>
</reference>
<dbReference type="Proteomes" id="UP001054902">
    <property type="component" value="Unassembled WGS sequence"/>
</dbReference>
<keyword evidence="1" id="KW-0812">Transmembrane</keyword>
<name>A0AAD3CUD0_9STRA</name>
<keyword evidence="1" id="KW-0472">Membrane</keyword>
<evidence type="ECO:0000313" key="3">
    <source>
        <dbReference type="Proteomes" id="UP001054902"/>
    </source>
</evidence>
<protein>
    <submittedName>
        <fullName evidence="2">Uncharacterized protein</fullName>
    </submittedName>
</protein>
<accession>A0AAD3CUD0</accession>
<dbReference type="AlphaFoldDB" id="A0AAD3CUD0"/>
<comment type="caution">
    <text evidence="2">The sequence shown here is derived from an EMBL/GenBank/DDBJ whole genome shotgun (WGS) entry which is preliminary data.</text>
</comment>
<organism evidence="2 3">
    <name type="scientific">Chaetoceros tenuissimus</name>
    <dbReference type="NCBI Taxonomy" id="426638"/>
    <lineage>
        <taxon>Eukaryota</taxon>
        <taxon>Sar</taxon>
        <taxon>Stramenopiles</taxon>
        <taxon>Ochrophyta</taxon>
        <taxon>Bacillariophyta</taxon>
        <taxon>Coscinodiscophyceae</taxon>
        <taxon>Chaetocerotophycidae</taxon>
        <taxon>Chaetocerotales</taxon>
        <taxon>Chaetocerotaceae</taxon>
        <taxon>Chaetoceros</taxon>
    </lineage>
</organism>
<evidence type="ECO:0000313" key="2">
    <source>
        <dbReference type="EMBL" id="GFH52392.1"/>
    </source>
</evidence>
<feature type="transmembrane region" description="Helical" evidence="1">
    <location>
        <begin position="12"/>
        <end position="33"/>
    </location>
</feature>
<proteinExistence type="predicted"/>
<sequence>MRDFIPTRIHGSFKLIILVLAPLVLFIGTTVWYSGATPSTFNRVAVQSSTIKENDSTLNSGFSEVHFTAESKIRLNSNSGHVPHPVQNVDILVIVMGEAKSHPMWKKRIAKLKGSISLLYGSFDEEIPINNCENEHGIFCEETVFIPGTTWTQGRNLLAAQAVRKERKRKKKYDYWIFLDDDVSPRCEGGEPMKQLLGKGKCWQKIFNFISSDQVPEKVSTVALARSNSGPPGFVGVSNADAMFAAFKREHVPYLLPYATIREGGSEWTSQAALFCVMQTCMKSSVLYIPYVGGINEAHREYTRGLNITEIRQTIVNNYHDEEVGFNPCKELGLEHISQEGWDKFSTFNAAAHLNNMIPEPKLEVCEPMKKRFEQWESQITA</sequence>
<gene>
    <name evidence="2" type="ORF">CTEN210_08868</name>
</gene>
<keyword evidence="1" id="KW-1133">Transmembrane helix</keyword>
<evidence type="ECO:0000256" key="1">
    <source>
        <dbReference type="SAM" id="Phobius"/>
    </source>
</evidence>
<keyword evidence="3" id="KW-1185">Reference proteome</keyword>